<keyword evidence="2" id="KW-1185">Reference proteome</keyword>
<name>A0A1H3KTP9_9BACT</name>
<sequence>MKLQMHSIHFDADQKLTEFIQRKADKLETYYDSIIDGEVFLRIDKNGKNENKIVEIKLNGPGKQFFAKNQSETFEAAADDAIEGLRRQIKKFKEKVVVVKQ</sequence>
<dbReference type="EMBL" id="FNQC01000001">
    <property type="protein sequence ID" value="SDY55045.1"/>
    <property type="molecule type" value="Genomic_DNA"/>
</dbReference>
<protein>
    <submittedName>
        <fullName evidence="1">Sigma-54 modulation protein</fullName>
    </submittedName>
</protein>
<dbReference type="InterPro" id="IPR036567">
    <property type="entry name" value="RHF-like"/>
</dbReference>
<evidence type="ECO:0000313" key="1">
    <source>
        <dbReference type="EMBL" id="SDY55045.1"/>
    </source>
</evidence>
<evidence type="ECO:0000313" key="2">
    <source>
        <dbReference type="Proteomes" id="UP000199663"/>
    </source>
</evidence>
<dbReference type="Proteomes" id="UP000199663">
    <property type="component" value="Unassembled WGS sequence"/>
</dbReference>
<gene>
    <name evidence="1" type="ORF">SAMN05444412_101504</name>
</gene>
<accession>A0A1H3KTP9</accession>
<dbReference type="SUPFAM" id="SSF69754">
    <property type="entry name" value="Ribosome binding protein Y (YfiA homologue)"/>
    <property type="match status" value="1"/>
</dbReference>
<reference evidence="1 2" key="1">
    <citation type="submission" date="2016-10" db="EMBL/GenBank/DDBJ databases">
        <authorList>
            <person name="Varghese N."/>
            <person name="Submissions S."/>
        </authorList>
    </citation>
    <scope>NUCLEOTIDE SEQUENCE [LARGE SCALE GENOMIC DNA]</scope>
    <source>
        <strain evidence="1 2">DSM 17997</strain>
    </source>
</reference>
<comment type="caution">
    <text evidence="1">The sequence shown here is derived from an EMBL/GenBank/DDBJ whole genome shotgun (WGS) entry which is preliminary data.</text>
</comment>
<proteinExistence type="predicted"/>
<dbReference type="Pfam" id="PF02482">
    <property type="entry name" value="Ribosomal_S30AE"/>
    <property type="match status" value="1"/>
</dbReference>
<dbReference type="NCBIfam" id="TIGR00741">
    <property type="entry name" value="yfiA"/>
    <property type="match status" value="1"/>
</dbReference>
<dbReference type="Gene3D" id="3.30.160.100">
    <property type="entry name" value="Ribosome hibernation promotion factor-like"/>
    <property type="match status" value="1"/>
</dbReference>
<dbReference type="CDD" id="cd00552">
    <property type="entry name" value="RaiA"/>
    <property type="match status" value="1"/>
</dbReference>
<dbReference type="RefSeq" id="WP_019596334.1">
    <property type="nucleotide sequence ID" value="NZ_FNQC01000001.1"/>
</dbReference>
<organism evidence="1 2">
    <name type="scientific">Rhodonellum ikkaensis</name>
    <dbReference type="NCBI Taxonomy" id="336829"/>
    <lineage>
        <taxon>Bacteria</taxon>
        <taxon>Pseudomonadati</taxon>
        <taxon>Bacteroidota</taxon>
        <taxon>Cytophagia</taxon>
        <taxon>Cytophagales</taxon>
        <taxon>Cytophagaceae</taxon>
        <taxon>Rhodonellum</taxon>
    </lineage>
</organism>
<dbReference type="InterPro" id="IPR003489">
    <property type="entry name" value="RHF/RaiA"/>
</dbReference>